<dbReference type="PANTHER" id="PTHR15893">
    <property type="entry name" value="RIBOSOMAL PROTEIN L27"/>
    <property type="match status" value="1"/>
</dbReference>
<name>A0A5N6KY97_9ROSI</name>
<reference evidence="8 9" key="1">
    <citation type="submission" date="2019-06" db="EMBL/GenBank/DDBJ databases">
        <title>A chromosomal-level reference genome of Carpinus fangiana (Coryloideae, Betulaceae).</title>
        <authorList>
            <person name="Yang X."/>
            <person name="Wang Z."/>
            <person name="Zhang L."/>
            <person name="Hao G."/>
            <person name="Liu J."/>
            <person name="Yang Y."/>
        </authorList>
    </citation>
    <scope>NUCLEOTIDE SEQUENCE [LARGE SCALE GENOMIC DNA]</scope>
    <source>
        <strain evidence="8">Cfa_2016G</strain>
        <tissue evidence="8">Leaf</tissue>
    </source>
</reference>
<dbReference type="GO" id="GO:0005762">
    <property type="term" value="C:mitochondrial large ribosomal subunit"/>
    <property type="evidence" value="ECO:0007669"/>
    <property type="project" value="TreeGrafter"/>
</dbReference>
<comment type="subcellular location">
    <subcellularLocation>
        <location evidence="1">Mitochondrion</location>
    </subcellularLocation>
</comment>
<dbReference type="PANTHER" id="PTHR15893:SF0">
    <property type="entry name" value="LARGE RIBOSOMAL SUBUNIT PROTEIN BL27M"/>
    <property type="match status" value="1"/>
</dbReference>
<keyword evidence="5" id="KW-0687">Ribonucleoprotein</keyword>
<evidence type="ECO:0000256" key="5">
    <source>
        <dbReference type="ARBA" id="ARBA00023274"/>
    </source>
</evidence>
<dbReference type="EMBL" id="VIBQ01000017">
    <property type="protein sequence ID" value="KAB8360795.1"/>
    <property type="molecule type" value="Genomic_DNA"/>
</dbReference>
<sequence>MAGMRTRHWSLLMKEARVGVPWGGSGRCHAVLTLGLKPVKRYPACYGDHLHDILQYSGDVAFQARLRNLGGGTTRRLEGGLITMYSQTEFHLIKRHTLLAFVGLVNHRCAKWRREFATKGGRMCHECPTQQPLRACALPRDRHCHLVVCVHHELGGLLPAYHCHSPQSGMQLTEPKDAPTAPRMAPASDWVPKRLGVCRFYDTPFQPADNGPEQYVIPGNIIYRQRGTLWFPGENVGMGRDHTIYATQTGYVKYYKDPLKHPKRKYIGVAFERNQSLPTPLNAARRRRLSMVAVPRTDIEATSELPPTEVDTISETSVKMTPSQLRVARKLKASGRLPTEQLRLRPDYSYRESNYDIGRAAERAGVPQPYYKPNNRFVAWRKRTVRKQAAAEKRSMSRKSGKKSKK</sequence>
<feature type="region of interest" description="Disordered" evidence="7">
    <location>
        <begin position="384"/>
        <end position="406"/>
    </location>
</feature>
<evidence type="ECO:0000256" key="3">
    <source>
        <dbReference type="ARBA" id="ARBA00022980"/>
    </source>
</evidence>
<dbReference type="GO" id="GO:0003735">
    <property type="term" value="F:structural constituent of ribosome"/>
    <property type="evidence" value="ECO:0007669"/>
    <property type="project" value="InterPro"/>
</dbReference>
<dbReference type="GO" id="GO:0006412">
    <property type="term" value="P:translation"/>
    <property type="evidence" value="ECO:0007669"/>
    <property type="project" value="InterPro"/>
</dbReference>
<dbReference type="SUPFAM" id="SSF110324">
    <property type="entry name" value="Ribosomal L27 protein-like"/>
    <property type="match status" value="1"/>
</dbReference>
<evidence type="ECO:0000256" key="6">
    <source>
        <dbReference type="ARBA" id="ARBA00035267"/>
    </source>
</evidence>
<dbReference type="OrthoDB" id="1867012at2759"/>
<comment type="similarity">
    <text evidence="2">Belongs to the bacterial ribosomal protein bL27 family.</text>
</comment>
<dbReference type="Gene3D" id="2.40.50.100">
    <property type="match status" value="1"/>
</dbReference>
<evidence type="ECO:0000313" key="8">
    <source>
        <dbReference type="EMBL" id="KAB8360795.1"/>
    </source>
</evidence>
<evidence type="ECO:0000313" key="9">
    <source>
        <dbReference type="Proteomes" id="UP000327013"/>
    </source>
</evidence>
<feature type="compositionally biased region" description="Basic residues" evidence="7">
    <location>
        <begin position="396"/>
        <end position="406"/>
    </location>
</feature>
<dbReference type="FunFam" id="2.40.50.100:FF:000042">
    <property type="entry name" value="50S ribosomal protein L27"/>
    <property type="match status" value="1"/>
</dbReference>
<dbReference type="AlphaFoldDB" id="A0A5N6KY97"/>
<protein>
    <recommendedName>
        <fullName evidence="6">Large ribosomal subunit protein bL27m</fullName>
    </recommendedName>
</protein>
<proteinExistence type="inferred from homology"/>
<evidence type="ECO:0000256" key="2">
    <source>
        <dbReference type="ARBA" id="ARBA00010797"/>
    </source>
</evidence>
<dbReference type="PRINTS" id="PR00063">
    <property type="entry name" value="RIBOSOMALL27"/>
</dbReference>
<organism evidence="8 9">
    <name type="scientific">Carpinus fangiana</name>
    <dbReference type="NCBI Taxonomy" id="176857"/>
    <lineage>
        <taxon>Eukaryota</taxon>
        <taxon>Viridiplantae</taxon>
        <taxon>Streptophyta</taxon>
        <taxon>Embryophyta</taxon>
        <taxon>Tracheophyta</taxon>
        <taxon>Spermatophyta</taxon>
        <taxon>Magnoliopsida</taxon>
        <taxon>eudicotyledons</taxon>
        <taxon>Gunneridae</taxon>
        <taxon>Pentapetalae</taxon>
        <taxon>rosids</taxon>
        <taxon>fabids</taxon>
        <taxon>Fagales</taxon>
        <taxon>Betulaceae</taxon>
        <taxon>Carpinus</taxon>
    </lineage>
</organism>
<dbReference type="InterPro" id="IPR018261">
    <property type="entry name" value="Ribosomal_bL27_CS"/>
</dbReference>
<evidence type="ECO:0000256" key="7">
    <source>
        <dbReference type="SAM" id="MobiDB-lite"/>
    </source>
</evidence>
<dbReference type="Proteomes" id="UP000327013">
    <property type="component" value="Unassembled WGS sequence"/>
</dbReference>
<accession>A0A5N6KY97</accession>
<keyword evidence="4" id="KW-0496">Mitochondrion</keyword>
<keyword evidence="9" id="KW-1185">Reference proteome</keyword>
<gene>
    <name evidence="8" type="ORF">FH972_024529</name>
</gene>
<evidence type="ECO:0000256" key="4">
    <source>
        <dbReference type="ARBA" id="ARBA00023128"/>
    </source>
</evidence>
<dbReference type="PROSITE" id="PS00831">
    <property type="entry name" value="RIBOSOMAL_L27"/>
    <property type="match status" value="1"/>
</dbReference>
<comment type="caution">
    <text evidence="8">The sequence shown here is derived from an EMBL/GenBank/DDBJ whole genome shotgun (WGS) entry which is preliminary data.</text>
</comment>
<keyword evidence="3" id="KW-0689">Ribosomal protein</keyword>
<evidence type="ECO:0000256" key="1">
    <source>
        <dbReference type="ARBA" id="ARBA00004173"/>
    </source>
</evidence>
<dbReference type="Pfam" id="PF01016">
    <property type="entry name" value="Ribosomal_L27"/>
    <property type="match status" value="1"/>
</dbReference>
<dbReference type="InterPro" id="IPR001684">
    <property type="entry name" value="Ribosomal_bL27"/>
</dbReference>